<dbReference type="SUPFAM" id="SSF81383">
    <property type="entry name" value="F-box domain"/>
    <property type="match status" value="1"/>
</dbReference>
<dbReference type="Proteomes" id="UP000256964">
    <property type="component" value="Unassembled WGS sequence"/>
</dbReference>
<evidence type="ECO:0000313" key="1">
    <source>
        <dbReference type="EMBL" id="RDX46857.1"/>
    </source>
</evidence>
<dbReference type="AlphaFoldDB" id="A0A371D2S4"/>
<evidence type="ECO:0008006" key="3">
    <source>
        <dbReference type="Google" id="ProtNLM"/>
    </source>
</evidence>
<sequence>MADQHLSSSDRLVSSEESILGTQMNDNDLANVSASAVALHLLTLTYDVQLHIWSFLRTNGLSALMRTCRQFHELALPTLCARSRDVTLSKPSHIASFHDFIRVPHLLSPAIPRTSLVRELHIDVSSNALTHANLDRSAETRAVEVLPAILRSCPRLKCLSVLEYYLQPSPQLSPQLSFQLVLDAISTLHSLEEFMIDFGKVKYGYGELRVLRTIAQLHLRKLTITGISNTIRSSMTLVSSLGQLAPILAELELPDYAHRHCVNA</sequence>
<dbReference type="Gene3D" id="3.80.10.10">
    <property type="entry name" value="Ribonuclease Inhibitor"/>
    <property type="match status" value="1"/>
</dbReference>
<organism evidence="1 2">
    <name type="scientific">Lentinus brumalis</name>
    <dbReference type="NCBI Taxonomy" id="2498619"/>
    <lineage>
        <taxon>Eukaryota</taxon>
        <taxon>Fungi</taxon>
        <taxon>Dikarya</taxon>
        <taxon>Basidiomycota</taxon>
        <taxon>Agaricomycotina</taxon>
        <taxon>Agaricomycetes</taxon>
        <taxon>Polyporales</taxon>
        <taxon>Polyporaceae</taxon>
        <taxon>Lentinus</taxon>
    </lineage>
</organism>
<dbReference type="InterPro" id="IPR032675">
    <property type="entry name" value="LRR_dom_sf"/>
</dbReference>
<reference evidence="1 2" key="1">
    <citation type="journal article" date="2018" name="Biotechnol. Biofuels">
        <title>Integrative visual omics of the white-rot fungus Polyporus brumalis exposes the biotechnological potential of its oxidative enzymes for delignifying raw plant biomass.</title>
        <authorList>
            <person name="Miyauchi S."/>
            <person name="Rancon A."/>
            <person name="Drula E."/>
            <person name="Hage H."/>
            <person name="Chaduli D."/>
            <person name="Favel A."/>
            <person name="Grisel S."/>
            <person name="Henrissat B."/>
            <person name="Herpoel-Gimbert I."/>
            <person name="Ruiz-Duenas F.J."/>
            <person name="Chevret D."/>
            <person name="Hainaut M."/>
            <person name="Lin J."/>
            <person name="Wang M."/>
            <person name="Pangilinan J."/>
            <person name="Lipzen A."/>
            <person name="Lesage-Meessen L."/>
            <person name="Navarro D."/>
            <person name="Riley R."/>
            <person name="Grigoriev I.V."/>
            <person name="Zhou S."/>
            <person name="Raouche S."/>
            <person name="Rosso M.N."/>
        </authorList>
    </citation>
    <scope>NUCLEOTIDE SEQUENCE [LARGE SCALE GENOMIC DNA]</scope>
    <source>
        <strain evidence="1 2">BRFM 1820</strain>
    </source>
</reference>
<keyword evidence="2" id="KW-1185">Reference proteome</keyword>
<gene>
    <name evidence="1" type="ORF">OH76DRAFT_1485128</name>
</gene>
<proteinExistence type="predicted"/>
<evidence type="ECO:0000313" key="2">
    <source>
        <dbReference type="Proteomes" id="UP000256964"/>
    </source>
</evidence>
<dbReference type="InterPro" id="IPR036047">
    <property type="entry name" value="F-box-like_dom_sf"/>
</dbReference>
<dbReference type="EMBL" id="KZ857423">
    <property type="protein sequence ID" value="RDX46857.1"/>
    <property type="molecule type" value="Genomic_DNA"/>
</dbReference>
<accession>A0A371D2S4</accession>
<protein>
    <recommendedName>
        <fullName evidence="3">F-box domain-containing protein</fullName>
    </recommendedName>
</protein>
<name>A0A371D2S4_9APHY</name>